<dbReference type="PROSITE" id="PS51257">
    <property type="entry name" value="PROKAR_LIPOPROTEIN"/>
    <property type="match status" value="1"/>
</dbReference>
<evidence type="ECO:0000313" key="2">
    <source>
        <dbReference type="EMBL" id="MYM57189.1"/>
    </source>
</evidence>
<dbReference type="Proteomes" id="UP000479043">
    <property type="component" value="Unassembled WGS sequence"/>
</dbReference>
<keyword evidence="1" id="KW-0732">Signal</keyword>
<dbReference type="EMBL" id="WWEN01000009">
    <property type="protein sequence ID" value="MYM57189.1"/>
    <property type="molecule type" value="Genomic_DNA"/>
</dbReference>
<dbReference type="InterPro" id="IPR021308">
    <property type="entry name" value="GfcB"/>
</dbReference>
<dbReference type="Pfam" id="PF11102">
    <property type="entry name" value="YjbF"/>
    <property type="match status" value="1"/>
</dbReference>
<reference evidence="2 3" key="1">
    <citation type="submission" date="2020-01" db="EMBL/GenBank/DDBJ databases">
        <authorList>
            <person name="Chen S."/>
        </authorList>
    </citation>
    <scope>NUCLEOTIDE SEQUENCE [LARGE SCALE GENOMIC DNA]</scope>
    <source>
        <strain evidence="2 3">GS-10</strain>
    </source>
</reference>
<accession>A0A6L8LVM3</accession>
<proteinExistence type="predicted"/>
<dbReference type="InterPro" id="IPR023373">
    <property type="entry name" value="YmcC_sf"/>
</dbReference>
<keyword evidence="3" id="KW-1185">Reference proteome</keyword>
<gene>
    <name evidence="2" type="ORF">GR167_17865</name>
</gene>
<feature type="signal peptide" evidence="1">
    <location>
        <begin position="1"/>
        <end position="27"/>
    </location>
</feature>
<name>A0A6L8LVM3_9RHOB</name>
<sequence>MTMKTALKRPALLGVAALALLAGCGNAPGIVDVKDVMRTTFSGSKKEAPQQVNVAAALQTTPAPLMLVVLEKTKAQSPIVEIERNGAYRTYVTPSRQTMTLRQGVVTATRGLSNDMMSSDIDATLRLLSARQPGQTRRVMRYLDGEEQIVALSFDCQMSVGGSEKVAMGEVSAQTRVMTESCQGEGLSFTNTYKVDGSGTVLSSRQWLNPTVEMATIQVLRR</sequence>
<protein>
    <recommendedName>
        <fullName evidence="4">Group 4 capsule polysaccharide lipoprotein gfcB, YjbF</fullName>
    </recommendedName>
</protein>
<evidence type="ECO:0000313" key="3">
    <source>
        <dbReference type="Proteomes" id="UP000479043"/>
    </source>
</evidence>
<dbReference type="AlphaFoldDB" id="A0A6L8LVM3"/>
<evidence type="ECO:0008006" key="4">
    <source>
        <dbReference type="Google" id="ProtNLM"/>
    </source>
</evidence>
<comment type="caution">
    <text evidence="2">The sequence shown here is derived from an EMBL/GenBank/DDBJ whole genome shotgun (WGS) entry which is preliminary data.</text>
</comment>
<evidence type="ECO:0000256" key="1">
    <source>
        <dbReference type="SAM" id="SignalP"/>
    </source>
</evidence>
<organism evidence="2 3">
    <name type="scientific">Thalassovita mangrovi</name>
    <dbReference type="NCBI Taxonomy" id="2692236"/>
    <lineage>
        <taxon>Bacteria</taxon>
        <taxon>Pseudomonadati</taxon>
        <taxon>Pseudomonadota</taxon>
        <taxon>Alphaproteobacteria</taxon>
        <taxon>Rhodobacterales</taxon>
        <taxon>Roseobacteraceae</taxon>
        <taxon>Thalassovita</taxon>
    </lineage>
</organism>
<dbReference type="RefSeq" id="WP_160975094.1">
    <property type="nucleotide sequence ID" value="NZ_WWEN01000009.1"/>
</dbReference>
<feature type="chain" id="PRO_5026697669" description="Group 4 capsule polysaccharide lipoprotein gfcB, YjbF" evidence="1">
    <location>
        <begin position="28"/>
        <end position="222"/>
    </location>
</feature>
<dbReference type="Gene3D" id="2.40.360.10">
    <property type="entry name" value="YmcC-like"/>
    <property type="match status" value="1"/>
</dbReference>
<dbReference type="SUPFAM" id="SSF159270">
    <property type="entry name" value="YmcC-like"/>
    <property type="match status" value="1"/>
</dbReference>